<dbReference type="OrthoDB" id="9801219at2"/>
<comment type="similarity">
    <text evidence="6">Belongs to the carbohydrate kinase PfkB family. LacC subfamily.</text>
</comment>
<dbReference type="NCBIfam" id="TIGR03168">
    <property type="entry name" value="1-PFK"/>
    <property type="match status" value="1"/>
</dbReference>
<dbReference type="RefSeq" id="WP_006876331.1">
    <property type="nucleotide sequence ID" value="NZ_NFJJ01000004.1"/>
</dbReference>
<evidence type="ECO:0000256" key="3">
    <source>
        <dbReference type="ARBA" id="ARBA00022741"/>
    </source>
</evidence>
<dbReference type="InterPro" id="IPR029056">
    <property type="entry name" value="Ribokinase-like"/>
</dbReference>
<reference evidence="10" key="1">
    <citation type="submission" date="2017-04" db="EMBL/GenBank/DDBJ databases">
        <title>Function of individual gut microbiota members based on whole genome sequencing of pure cultures obtained from chicken caecum.</title>
        <authorList>
            <person name="Medvecky M."/>
            <person name="Cejkova D."/>
            <person name="Polansky O."/>
            <person name="Karasova D."/>
            <person name="Kubasova T."/>
            <person name="Cizek A."/>
            <person name="Rychlik I."/>
        </authorList>
    </citation>
    <scope>NUCLEOTIDE SEQUENCE [LARGE SCALE GENOMIC DNA]</scope>
    <source>
        <strain evidence="10">An175</strain>
    </source>
</reference>
<dbReference type="EC" id="2.7.1.144" evidence="6"/>
<feature type="domain" description="Carbohydrate kinase PfkB" evidence="7">
    <location>
        <begin position="16"/>
        <end position="298"/>
    </location>
</feature>
<comment type="catalytic activity">
    <reaction evidence="6">
        <text>D-tagatofuranose 6-phosphate + ATP = D-tagatofuranose 1,6-bisphosphate + ADP + H(+)</text>
        <dbReference type="Rhea" id="RHEA:12420"/>
        <dbReference type="ChEBI" id="CHEBI:15378"/>
        <dbReference type="ChEBI" id="CHEBI:30616"/>
        <dbReference type="ChEBI" id="CHEBI:58694"/>
        <dbReference type="ChEBI" id="CHEBI:58695"/>
        <dbReference type="ChEBI" id="CHEBI:456216"/>
        <dbReference type="EC" id="2.7.1.144"/>
    </reaction>
</comment>
<evidence type="ECO:0000256" key="1">
    <source>
        <dbReference type="ARBA" id="ARBA00005380"/>
    </source>
</evidence>
<dbReference type="UniPathway" id="UPA00704">
    <property type="reaction ID" value="UER00715"/>
</dbReference>
<dbReference type="AlphaFoldDB" id="A0A1Y4MLN2"/>
<evidence type="ECO:0000313" key="11">
    <source>
        <dbReference type="Proteomes" id="UP000260828"/>
    </source>
</evidence>
<keyword evidence="3 6" id="KW-0547">Nucleotide-binding</keyword>
<keyword evidence="2 6" id="KW-0808">Transferase</keyword>
<evidence type="ECO:0000313" key="8">
    <source>
        <dbReference type="EMBL" id="OUP69634.1"/>
    </source>
</evidence>
<gene>
    <name evidence="8" type="ORF">B5F11_08310</name>
    <name evidence="9" type="ORF">DXC40_09515</name>
</gene>
<dbReference type="InterPro" id="IPR011611">
    <property type="entry name" value="PfkB_dom"/>
</dbReference>
<dbReference type="SUPFAM" id="SSF53613">
    <property type="entry name" value="Ribokinase-like"/>
    <property type="match status" value="1"/>
</dbReference>
<dbReference type="GO" id="GO:0005829">
    <property type="term" value="C:cytosol"/>
    <property type="evidence" value="ECO:0007669"/>
    <property type="project" value="TreeGrafter"/>
</dbReference>
<dbReference type="GO" id="GO:0005988">
    <property type="term" value="P:lactose metabolic process"/>
    <property type="evidence" value="ECO:0007669"/>
    <property type="project" value="UniProtKB-KW"/>
</dbReference>
<dbReference type="InterPro" id="IPR017583">
    <property type="entry name" value="Tagatose/fructose_Pkinase"/>
</dbReference>
<evidence type="ECO:0000256" key="4">
    <source>
        <dbReference type="ARBA" id="ARBA00022777"/>
    </source>
</evidence>
<name>A0A1Y4MLN2_9FIRM</name>
<organism evidence="8 10">
    <name type="scientific">Anaerotruncus colihominis</name>
    <dbReference type="NCBI Taxonomy" id="169435"/>
    <lineage>
        <taxon>Bacteria</taxon>
        <taxon>Bacillati</taxon>
        <taxon>Bacillota</taxon>
        <taxon>Clostridia</taxon>
        <taxon>Eubacteriales</taxon>
        <taxon>Oscillospiraceae</taxon>
        <taxon>Anaerotruncus</taxon>
    </lineage>
</organism>
<keyword evidence="4" id="KW-0418">Kinase</keyword>
<keyword evidence="6" id="KW-0423">Lactose metabolism</keyword>
<protein>
    <recommendedName>
        <fullName evidence="6">Tagatose-6-phosphate kinase</fullName>
        <ecNumber evidence="6">2.7.1.144</ecNumber>
    </recommendedName>
</protein>
<comment type="pathway">
    <text evidence="6">Carbohydrate metabolism; D-tagatose 6-phosphate degradation; D-glyceraldehyde 3-phosphate and glycerone phosphate from D-tagatose 6-phosphate: step 1/2.</text>
</comment>
<dbReference type="PANTHER" id="PTHR46566">
    <property type="entry name" value="1-PHOSPHOFRUCTOKINASE-RELATED"/>
    <property type="match status" value="1"/>
</dbReference>
<comment type="caution">
    <text evidence="8">The sequence shown here is derived from an EMBL/GenBank/DDBJ whole genome shotgun (WGS) entry which is preliminary data.</text>
</comment>
<evidence type="ECO:0000313" key="9">
    <source>
        <dbReference type="EMBL" id="RGE67718.1"/>
    </source>
</evidence>
<dbReference type="Gene3D" id="3.40.1190.20">
    <property type="match status" value="1"/>
</dbReference>
<dbReference type="Pfam" id="PF00294">
    <property type="entry name" value="PfkB"/>
    <property type="match status" value="1"/>
</dbReference>
<evidence type="ECO:0000256" key="6">
    <source>
        <dbReference type="PIRNR" id="PIRNR000535"/>
    </source>
</evidence>
<evidence type="ECO:0000259" key="7">
    <source>
        <dbReference type="Pfam" id="PF00294"/>
    </source>
</evidence>
<dbReference type="Proteomes" id="UP000260828">
    <property type="component" value="Unassembled WGS sequence"/>
</dbReference>
<evidence type="ECO:0000256" key="2">
    <source>
        <dbReference type="ARBA" id="ARBA00022679"/>
    </source>
</evidence>
<dbReference type="PANTHER" id="PTHR46566:SF2">
    <property type="entry name" value="ATP-DEPENDENT 6-PHOSPHOFRUCTOKINASE ISOZYME 2"/>
    <property type="match status" value="1"/>
</dbReference>
<dbReference type="PIRSF" id="PIRSF000535">
    <property type="entry name" value="1PFK/6PFK/LacC"/>
    <property type="match status" value="1"/>
</dbReference>
<dbReference type="InterPro" id="IPR002173">
    <property type="entry name" value="Carboh/pur_kinase_PfkB_CS"/>
</dbReference>
<reference evidence="9 11" key="3">
    <citation type="submission" date="2018-08" db="EMBL/GenBank/DDBJ databases">
        <title>A genome reference for cultivated species of the human gut microbiota.</title>
        <authorList>
            <person name="Zou Y."/>
            <person name="Xue W."/>
            <person name="Luo G."/>
        </authorList>
    </citation>
    <scope>NUCLEOTIDE SEQUENCE [LARGE SCALE GENOMIC DNA]</scope>
    <source>
        <strain evidence="9 11">TF05-12AC</strain>
    </source>
</reference>
<proteinExistence type="inferred from homology"/>
<keyword evidence="5 6" id="KW-0067">ATP-binding</keyword>
<dbReference type="GO" id="GO:2001059">
    <property type="term" value="P:D-tagatose 6-phosphate catabolic process"/>
    <property type="evidence" value="ECO:0007669"/>
    <property type="project" value="UniProtKB-UniPathway"/>
</dbReference>
<dbReference type="CDD" id="cd01164">
    <property type="entry name" value="FruK_PfkB_like"/>
    <property type="match status" value="1"/>
</dbReference>
<accession>A0A1Y4MLN2</accession>
<dbReference type="Proteomes" id="UP000196386">
    <property type="component" value="Unassembled WGS sequence"/>
</dbReference>
<dbReference type="GO" id="GO:0008443">
    <property type="term" value="F:phosphofructokinase activity"/>
    <property type="evidence" value="ECO:0007669"/>
    <property type="project" value="TreeGrafter"/>
</dbReference>
<reference evidence="8" key="2">
    <citation type="journal article" date="2018" name="BMC Genomics">
        <title>Whole genome sequencing and function prediction of 133 gut anaerobes isolated from chicken caecum in pure cultures.</title>
        <authorList>
            <person name="Medvecky M."/>
            <person name="Cejkova D."/>
            <person name="Polansky O."/>
            <person name="Karasova D."/>
            <person name="Kubasova T."/>
            <person name="Cizek A."/>
            <person name="Rychlik I."/>
        </authorList>
    </citation>
    <scope>NUCLEOTIDE SEQUENCE</scope>
    <source>
        <strain evidence="8">An175</strain>
    </source>
</reference>
<dbReference type="EMBL" id="NFKP01000008">
    <property type="protein sequence ID" value="OUP69634.1"/>
    <property type="molecule type" value="Genomic_DNA"/>
</dbReference>
<comment type="similarity">
    <text evidence="1">Belongs to the carbohydrate kinase pfkB family.</text>
</comment>
<dbReference type="EMBL" id="QVME01000004">
    <property type="protein sequence ID" value="RGE67718.1"/>
    <property type="molecule type" value="Genomic_DNA"/>
</dbReference>
<evidence type="ECO:0000313" key="10">
    <source>
        <dbReference type="Proteomes" id="UP000196386"/>
    </source>
</evidence>
<dbReference type="GO" id="GO:0005524">
    <property type="term" value="F:ATP binding"/>
    <property type="evidence" value="ECO:0007669"/>
    <property type="project" value="UniProtKB-KW"/>
</dbReference>
<evidence type="ECO:0000256" key="5">
    <source>
        <dbReference type="ARBA" id="ARBA00022840"/>
    </source>
</evidence>
<dbReference type="GO" id="GO:0009024">
    <property type="term" value="F:tagatose-6-phosphate kinase activity"/>
    <property type="evidence" value="ECO:0007669"/>
    <property type="project" value="UniProtKB-EC"/>
</dbReference>
<dbReference type="PROSITE" id="PS00584">
    <property type="entry name" value="PFKB_KINASES_2"/>
    <property type="match status" value="1"/>
</dbReference>
<sequence length="315" mass="34610">MRMLFDKIITLSLNPVADITLYVDRYEMGGENTVTSELYDAAGKAVDVSRVLRSYEIANTALIVAGQENSKRYFERLRDENVATRVIYMEGRIRENLSILTPDGTMTRIIRKSPKIKHHTIDELETALSEEIRPTTLVVVAGVMPDGITDEIFCEICAFIKECGGIIALDTKSATLENIAQIKPWVIKPNYEELCTLVGRPLETTEEMKEAVKQVADAGAKHVLASFGAEGMIYTDGLVTYKADVPELSEIKSTVGAGDAALAGFIIAHDYKYDVKKSLQFAAAFGTASCLVEGTNPPRRISVAMVNNQVSVYSI</sequence>